<sequence>MPRGRPAKYSNDDDRIAAIRGQKREWSHRNASILARRRRGRGDKHNTSPPPSVPSIETPAGGVNPSISRILAAIVEGNPDSPVEAILEHFNNGIDSSPDARKPARAIQHWQCVMLGLHARSWGQFVFNSLNIEDGIHLASLYRDFDLAQHAIETAENLVHSVATRAFDLDPSGRTGQHAEARIVSRQIGQASFILHELVCSRKSGLAYFRDLYSSLSYDFQSGCTK</sequence>
<feature type="compositionally biased region" description="Basic and acidic residues" evidence="1">
    <location>
        <begin position="10"/>
        <end position="28"/>
    </location>
</feature>
<evidence type="ECO:0000256" key="1">
    <source>
        <dbReference type="SAM" id="MobiDB-lite"/>
    </source>
</evidence>
<evidence type="ECO:0000313" key="2">
    <source>
        <dbReference type="EMBL" id="KLO14504.1"/>
    </source>
</evidence>
<dbReference type="InParanoid" id="A0A0H2RRP2"/>
<name>A0A0H2RRP2_9AGAM</name>
<proteinExistence type="predicted"/>
<dbReference type="Proteomes" id="UP000053477">
    <property type="component" value="Unassembled WGS sequence"/>
</dbReference>
<keyword evidence="3" id="KW-1185">Reference proteome</keyword>
<evidence type="ECO:0000313" key="3">
    <source>
        <dbReference type="Proteomes" id="UP000053477"/>
    </source>
</evidence>
<reference evidence="2 3" key="1">
    <citation type="submission" date="2015-04" db="EMBL/GenBank/DDBJ databases">
        <title>Complete genome sequence of Schizopora paradoxa KUC8140, a cosmopolitan wood degrader in East Asia.</title>
        <authorList>
            <consortium name="DOE Joint Genome Institute"/>
            <person name="Min B."/>
            <person name="Park H."/>
            <person name="Jang Y."/>
            <person name="Kim J.-J."/>
            <person name="Kim K.H."/>
            <person name="Pangilinan J."/>
            <person name="Lipzen A."/>
            <person name="Riley R."/>
            <person name="Grigoriev I.V."/>
            <person name="Spatafora J.W."/>
            <person name="Choi I.-G."/>
        </authorList>
    </citation>
    <scope>NUCLEOTIDE SEQUENCE [LARGE SCALE GENOMIC DNA]</scope>
    <source>
        <strain evidence="2 3">KUC8140</strain>
    </source>
</reference>
<dbReference type="AlphaFoldDB" id="A0A0H2RRP2"/>
<accession>A0A0H2RRP2</accession>
<dbReference type="EMBL" id="KQ085942">
    <property type="protein sequence ID" value="KLO14504.1"/>
    <property type="molecule type" value="Genomic_DNA"/>
</dbReference>
<organism evidence="2 3">
    <name type="scientific">Schizopora paradoxa</name>
    <dbReference type="NCBI Taxonomy" id="27342"/>
    <lineage>
        <taxon>Eukaryota</taxon>
        <taxon>Fungi</taxon>
        <taxon>Dikarya</taxon>
        <taxon>Basidiomycota</taxon>
        <taxon>Agaricomycotina</taxon>
        <taxon>Agaricomycetes</taxon>
        <taxon>Hymenochaetales</taxon>
        <taxon>Schizoporaceae</taxon>
        <taxon>Schizopora</taxon>
    </lineage>
</organism>
<feature type="region of interest" description="Disordered" evidence="1">
    <location>
        <begin position="1"/>
        <end position="61"/>
    </location>
</feature>
<protein>
    <submittedName>
        <fullName evidence="2">Uncharacterized protein</fullName>
    </submittedName>
</protein>
<gene>
    <name evidence="2" type="ORF">SCHPADRAFT_939433</name>
</gene>